<dbReference type="RefSeq" id="WP_097439987.1">
    <property type="nucleotide sequence ID" value="NZ_KZ300476.1"/>
</dbReference>
<evidence type="ECO:0000256" key="6">
    <source>
        <dbReference type="ARBA" id="ARBA00023136"/>
    </source>
</evidence>
<feature type="chain" id="PRO_5012426797" evidence="8">
    <location>
        <begin position="20"/>
        <end position="437"/>
    </location>
</feature>
<evidence type="ECO:0000313" key="10">
    <source>
        <dbReference type="Proteomes" id="UP000219559"/>
    </source>
</evidence>
<dbReference type="EMBL" id="NBWU01000002">
    <property type="protein sequence ID" value="PCE64706.1"/>
    <property type="molecule type" value="Genomic_DNA"/>
</dbReference>
<accession>A0A2A4G9P8</accession>
<name>A0A2A4G9P8_9FLAO</name>
<protein>
    <submittedName>
        <fullName evidence="9">Transporter</fullName>
    </submittedName>
</protein>
<keyword evidence="6" id="KW-0472">Membrane</keyword>
<dbReference type="Pfam" id="PF02321">
    <property type="entry name" value="OEP"/>
    <property type="match status" value="2"/>
</dbReference>
<evidence type="ECO:0000256" key="1">
    <source>
        <dbReference type="ARBA" id="ARBA00004442"/>
    </source>
</evidence>
<keyword evidence="3" id="KW-0813">Transport</keyword>
<keyword evidence="7" id="KW-0998">Cell outer membrane</keyword>
<dbReference type="Gene3D" id="1.20.1600.10">
    <property type="entry name" value="Outer membrane efflux proteins (OEP)"/>
    <property type="match status" value="1"/>
</dbReference>
<organism evidence="9 10">
    <name type="scientific">Sediminicola luteus</name>
    <dbReference type="NCBI Taxonomy" id="319238"/>
    <lineage>
        <taxon>Bacteria</taxon>
        <taxon>Pseudomonadati</taxon>
        <taxon>Bacteroidota</taxon>
        <taxon>Flavobacteriia</taxon>
        <taxon>Flavobacteriales</taxon>
        <taxon>Flavobacteriaceae</taxon>
        <taxon>Sediminicola</taxon>
    </lineage>
</organism>
<dbReference type="PANTHER" id="PTHR30026">
    <property type="entry name" value="OUTER MEMBRANE PROTEIN TOLC"/>
    <property type="match status" value="1"/>
</dbReference>
<dbReference type="GO" id="GO:0015562">
    <property type="term" value="F:efflux transmembrane transporter activity"/>
    <property type="evidence" value="ECO:0007669"/>
    <property type="project" value="InterPro"/>
</dbReference>
<dbReference type="PANTHER" id="PTHR30026:SF20">
    <property type="entry name" value="OUTER MEMBRANE PROTEIN TOLC"/>
    <property type="match status" value="1"/>
</dbReference>
<dbReference type="InterPro" id="IPR003423">
    <property type="entry name" value="OMP_efflux"/>
</dbReference>
<keyword evidence="8" id="KW-0732">Signal</keyword>
<reference evidence="9 10" key="1">
    <citation type="submission" date="2017-04" db="EMBL/GenBank/DDBJ databases">
        <title>A new member of the family Flavobacteriaceae isolated from ascidians.</title>
        <authorList>
            <person name="Chen L."/>
        </authorList>
    </citation>
    <scope>NUCLEOTIDE SEQUENCE [LARGE SCALE GENOMIC DNA]</scope>
    <source>
        <strain evidence="9 10">HQA918</strain>
    </source>
</reference>
<dbReference type="GO" id="GO:0015288">
    <property type="term" value="F:porin activity"/>
    <property type="evidence" value="ECO:0007669"/>
    <property type="project" value="TreeGrafter"/>
</dbReference>
<comment type="similarity">
    <text evidence="2">Belongs to the outer membrane factor (OMF) (TC 1.B.17) family.</text>
</comment>
<dbReference type="OrthoDB" id="13803at2"/>
<keyword evidence="10" id="KW-1185">Reference proteome</keyword>
<evidence type="ECO:0000256" key="4">
    <source>
        <dbReference type="ARBA" id="ARBA00022452"/>
    </source>
</evidence>
<gene>
    <name evidence="9" type="ORF">B7P33_05915</name>
</gene>
<evidence type="ECO:0000256" key="7">
    <source>
        <dbReference type="ARBA" id="ARBA00023237"/>
    </source>
</evidence>
<dbReference type="GO" id="GO:1990281">
    <property type="term" value="C:efflux pump complex"/>
    <property type="evidence" value="ECO:0007669"/>
    <property type="project" value="TreeGrafter"/>
</dbReference>
<comment type="subcellular location">
    <subcellularLocation>
        <location evidence="1">Cell outer membrane</location>
    </subcellularLocation>
</comment>
<feature type="signal peptide" evidence="8">
    <location>
        <begin position="1"/>
        <end position="19"/>
    </location>
</feature>
<evidence type="ECO:0000313" key="9">
    <source>
        <dbReference type="EMBL" id="PCE64706.1"/>
    </source>
</evidence>
<sequence length="437" mass="49296">MYRNIFVLLLGFLCQYTVAQEIPLTKAQAKAAVAEKNRSVKMAQQDVAMAKGEYNQTNAVLLPDINVSHTGMATTNPLMAFGSKLNQEILTAADFDPNRLNDPDQIEDFATILEVNQPLVNLDGIYQRKAAKQKWLATEKQLERTVDGMQLKVAKTYMELQLAHQTLHVLQTTQKVVKENEKMAQDYFNQGMLQKADVLAVSVRATEVANQVQYAKSQIANTSDLLKELMGLDQEGQVIPLDSLQAVALDSIGSFTESRADILAVKDVAAAYGYNHKADKMGFLPRLNAFGRFEMHDDQIFQADASGYLFGAQLSWNVFDGAKRIGKKQHSKAAYEKASIQYEQYVDQSRLEYQKALRAFDDAQNNVNLARLAMEQSGESLRIRTNRFKEGLEKTTDFLLAEMQYANKQLAYHRAIYGHNLAQEYLIFLTKTYTENQ</sequence>
<comment type="caution">
    <text evidence="9">The sequence shown here is derived from an EMBL/GenBank/DDBJ whole genome shotgun (WGS) entry which is preliminary data.</text>
</comment>
<keyword evidence="5" id="KW-0812">Transmembrane</keyword>
<proteinExistence type="inferred from homology"/>
<evidence type="ECO:0000256" key="2">
    <source>
        <dbReference type="ARBA" id="ARBA00007613"/>
    </source>
</evidence>
<dbReference type="GO" id="GO:0009279">
    <property type="term" value="C:cell outer membrane"/>
    <property type="evidence" value="ECO:0007669"/>
    <property type="project" value="UniProtKB-SubCell"/>
</dbReference>
<dbReference type="Proteomes" id="UP000219559">
    <property type="component" value="Unassembled WGS sequence"/>
</dbReference>
<evidence type="ECO:0000256" key="5">
    <source>
        <dbReference type="ARBA" id="ARBA00022692"/>
    </source>
</evidence>
<evidence type="ECO:0000256" key="8">
    <source>
        <dbReference type="SAM" id="SignalP"/>
    </source>
</evidence>
<keyword evidence="4" id="KW-1134">Transmembrane beta strand</keyword>
<dbReference type="AlphaFoldDB" id="A0A2A4G9P8"/>
<evidence type="ECO:0000256" key="3">
    <source>
        <dbReference type="ARBA" id="ARBA00022448"/>
    </source>
</evidence>
<dbReference type="InterPro" id="IPR051906">
    <property type="entry name" value="TolC-like"/>
</dbReference>
<dbReference type="SUPFAM" id="SSF56954">
    <property type="entry name" value="Outer membrane efflux proteins (OEP)"/>
    <property type="match status" value="1"/>
</dbReference>